<evidence type="ECO:0000256" key="1">
    <source>
        <dbReference type="SAM" id="SignalP"/>
    </source>
</evidence>
<dbReference type="RefSeq" id="WP_112633605.1">
    <property type="nucleotide sequence ID" value="NZ_QMEV01000029.1"/>
</dbReference>
<keyword evidence="1" id="KW-0732">Signal</keyword>
<evidence type="ECO:0000313" key="4">
    <source>
        <dbReference type="Proteomes" id="UP000250915"/>
    </source>
</evidence>
<dbReference type="SUPFAM" id="SSF49384">
    <property type="entry name" value="Carbohydrate-binding domain"/>
    <property type="match status" value="1"/>
</dbReference>
<gene>
    <name evidence="3" type="ORF">DQP57_14505</name>
</gene>
<reference evidence="3 4" key="1">
    <citation type="submission" date="2018-06" db="EMBL/GenBank/DDBJ databases">
        <title>NTM in soil in Japan.</title>
        <authorList>
            <person name="Ohya K."/>
        </authorList>
    </citation>
    <scope>NUCLEOTIDE SEQUENCE [LARGE SCALE GENOMIC DNA]</scope>
    <source>
        <strain evidence="3 4">GF28</strain>
    </source>
</reference>
<dbReference type="SMART" id="SM00637">
    <property type="entry name" value="CBD_II"/>
    <property type="match status" value="1"/>
</dbReference>
<dbReference type="InterPro" id="IPR012291">
    <property type="entry name" value="CBM2_carb-bd_dom_sf"/>
</dbReference>
<evidence type="ECO:0000259" key="2">
    <source>
        <dbReference type="PROSITE" id="PS51173"/>
    </source>
</evidence>
<dbReference type="PROSITE" id="PS51173">
    <property type="entry name" value="CBM2"/>
    <property type="match status" value="1"/>
</dbReference>
<protein>
    <recommendedName>
        <fullName evidence="2">CBM2 domain-containing protein</fullName>
    </recommendedName>
</protein>
<dbReference type="GO" id="GO:0030247">
    <property type="term" value="F:polysaccharide binding"/>
    <property type="evidence" value="ECO:0007669"/>
    <property type="project" value="UniProtKB-UniRule"/>
</dbReference>
<dbReference type="Gene3D" id="2.60.40.290">
    <property type="match status" value="1"/>
</dbReference>
<proteinExistence type="predicted"/>
<feature type="chain" id="PRO_5016401316" description="CBM2 domain-containing protein" evidence="1">
    <location>
        <begin position="38"/>
        <end position="142"/>
    </location>
</feature>
<dbReference type="InterPro" id="IPR001919">
    <property type="entry name" value="CBD2"/>
</dbReference>
<comment type="caution">
    <text evidence="3">The sequence shown here is derived from an EMBL/GenBank/DDBJ whole genome shotgun (WGS) entry which is preliminary data.</text>
</comment>
<dbReference type="InterPro" id="IPR008965">
    <property type="entry name" value="CBM2/CBM3_carb-bd_dom_sf"/>
</dbReference>
<dbReference type="EMBL" id="QMEV01000029">
    <property type="protein sequence ID" value="RAV09718.1"/>
    <property type="molecule type" value="Genomic_DNA"/>
</dbReference>
<feature type="domain" description="CBM2" evidence="2">
    <location>
        <begin position="33"/>
        <end position="142"/>
    </location>
</feature>
<dbReference type="AlphaFoldDB" id="A0A329LQJ5"/>
<dbReference type="OrthoDB" id="5172397at2"/>
<dbReference type="Pfam" id="PF00553">
    <property type="entry name" value="CBM_2"/>
    <property type="match status" value="1"/>
</dbReference>
<feature type="signal peptide" evidence="1">
    <location>
        <begin position="1"/>
        <end position="37"/>
    </location>
</feature>
<name>A0A329LQJ5_9MYCO</name>
<dbReference type="GO" id="GO:0005975">
    <property type="term" value="P:carbohydrate metabolic process"/>
    <property type="evidence" value="ECO:0007669"/>
    <property type="project" value="InterPro"/>
</dbReference>
<evidence type="ECO:0000313" key="3">
    <source>
        <dbReference type="EMBL" id="RAV09718.1"/>
    </source>
</evidence>
<sequence length="142" mass="14639">MGGVNNRGNGWRAAFHVTVSALTAAVVGLGVAPAAHAAAATATLSVDHAWQNGFIARFSVTNASMAPLNDWKLEFDLPAGESVLHAWNSTVTQSGTHYVLTPANWNRTIAPGGSATGGFRGVLTGSFTPPANCLINGQYCST</sequence>
<organism evidence="3 4">
    <name type="scientific">Mycobacterium colombiense</name>
    <dbReference type="NCBI Taxonomy" id="339268"/>
    <lineage>
        <taxon>Bacteria</taxon>
        <taxon>Bacillati</taxon>
        <taxon>Actinomycetota</taxon>
        <taxon>Actinomycetes</taxon>
        <taxon>Mycobacteriales</taxon>
        <taxon>Mycobacteriaceae</taxon>
        <taxon>Mycobacterium</taxon>
        <taxon>Mycobacterium avium complex (MAC)</taxon>
    </lineage>
</organism>
<dbReference type="GO" id="GO:0004553">
    <property type="term" value="F:hydrolase activity, hydrolyzing O-glycosyl compounds"/>
    <property type="evidence" value="ECO:0007669"/>
    <property type="project" value="InterPro"/>
</dbReference>
<dbReference type="Proteomes" id="UP000250915">
    <property type="component" value="Unassembled WGS sequence"/>
</dbReference>
<accession>A0A329LQJ5</accession>